<dbReference type="GeneID" id="9233449"/>
<feature type="transmembrane region" description="Helical" evidence="1">
    <location>
        <begin position="7"/>
        <end position="25"/>
    </location>
</feature>
<dbReference type="PANTHER" id="PTHR35984">
    <property type="entry name" value="PERIPLASMIC SERINE PROTEASE"/>
    <property type="match status" value="1"/>
</dbReference>
<sequence>MDGYGDIISFLFWLILLYLIIHPQLQYKSLQSARLKIIRGMEKKYGWRIITMIHRQERIGFLGIPMYRFIDIEDSEAVLRAIRNTPENQPIALILHTPGGLVLAASQIAMALKRHKGKKIVIVPHYAMSGGTLIALAADEIIMDPDAVLGPLDPQLQTPKGTFPAPSLIKIAKMKGDKASDDTLIYGDIAEKALREIQEFIVQLLKDKMPEEKASEVAKKLTEGYYTHDYPITVEHAKELGLPVKTDVPPEVYLLMNLYPQAIQQRPGVEYIPRPHVPYYHGKHEK</sequence>
<reference evidence="2 3" key="2">
    <citation type="journal article" date="2011" name="Stand. Genomic Sci.">
        <title>Complete genome sequence of Staphylothermus hellenicus P8.</title>
        <authorList>
            <person name="Anderson I."/>
            <person name="Wirth R."/>
            <person name="Lucas S."/>
            <person name="Copeland A."/>
            <person name="Lapidus A."/>
            <person name="Cheng J.F."/>
            <person name="Goodwin L."/>
            <person name="Pitluck S."/>
            <person name="Davenport K."/>
            <person name="Detter J.C."/>
            <person name="Han C."/>
            <person name="Tapia R."/>
            <person name="Land M."/>
            <person name="Hauser L."/>
            <person name="Pati A."/>
            <person name="Mikhailova N."/>
            <person name="Woyke T."/>
            <person name="Klenk H.P."/>
            <person name="Kyrpides N."/>
            <person name="Ivanova N."/>
        </authorList>
    </citation>
    <scope>NUCLEOTIDE SEQUENCE [LARGE SCALE GENOMIC DNA]</scope>
    <source>
        <strain evidence="3">DSM 12710 / JCM 10830 / BK20S6-10-b1 / P8</strain>
    </source>
</reference>
<dbReference type="GO" id="GO:0016020">
    <property type="term" value="C:membrane"/>
    <property type="evidence" value="ECO:0007669"/>
    <property type="project" value="InterPro"/>
</dbReference>
<dbReference type="STRING" id="591019.Shell_0160"/>
<proteinExistence type="predicted"/>
<dbReference type="EMBL" id="CP002051">
    <property type="protein sequence ID" value="ADI31303.1"/>
    <property type="molecule type" value="Genomic_DNA"/>
</dbReference>
<dbReference type="OrthoDB" id="146310at2157"/>
<dbReference type="HOGENOM" id="CLU_067083_0_0_2"/>
<organism evidence="2 3">
    <name type="scientific">Staphylothermus hellenicus (strain DSM 12710 / JCM 10830 / BK20S6-10-b1 / P8)</name>
    <dbReference type="NCBI Taxonomy" id="591019"/>
    <lineage>
        <taxon>Archaea</taxon>
        <taxon>Thermoproteota</taxon>
        <taxon>Thermoprotei</taxon>
        <taxon>Desulfurococcales</taxon>
        <taxon>Desulfurococcaceae</taxon>
        <taxon>Staphylothermus</taxon>
    </lineage>
</organism>
<gene>
    <name evidence="2" type="ordered locus">Shell_0160</name>
</gene>
<dbReference type="KEGG" id="shc:Shell_0160"/>
<protein>
    <recommendedName>
        <fullName evidence="4">Periplasmic serine protease</fullName>
    </recommendedName>
</protein>
<dbReference type="NCBIfam" id="NF047768">
    <property type="entry name" value="Clp_like_SDH"/>
    <property type="match status" value="1"/>
</dbReference>
<dbReference type="AlphaFoldDB" id="D7DAV6"/>
<dbReference type="Pfam" id="PF01972">
    <property type="entry name" value="SDH_protease"/>
    <property type="match status" value="1"/>
</dbReference>
<accession>D7DAV6</accession>
<dbReference type="InterPro" id="IPR002825">
    <property type="entry name" value="Pept_S49_ser-pept_pro"/>
</dbReference>
<dbReference type="SUPFAM" id="SSF52096">
    <property type="entry name" value="ClpP/crotonase"/>
    <property type="match status" value="1"/>
</dbReference>
<evidence type="ECO:0000313" key="2">
    <source>
        <dbReference type="EMBL" id="ADI31303.1"/>
    </source>
</evidence>
<keyword evidence="1" id="KW-0472">Membrane</keyword>
<keyword evidence="1" id="KW-0812">Transmembrane</keyword>
<dbReference type="PANTHER" id="PTHR35984:SF1">
    <property type="entry name" value="PERIPLASMIC SERINE PROTEASE"/>
    <property type="match status" value="1"/>
</dbReference>
<dbReference type="Gene3D" id="3.90.226.10">
    <property type="entry name" value="2-enoyl-CoA Hydratase, Chain A, domain 1"/>
    <property type="match status" value="1"/>
</dbReference>
<keyword evidence="1" id="KW-1133">Transmembrane helix</keyword>
<evidence type="ECO:0008006" key="4">
    <source>
        <dbReference type="Google" id="ProtNLM"/>
    </source>
</evidence>
<evidence type="ECO:0000313" key="3">
    <source>
        <dbReference type="Proteomes" id="UP000002573"/>
    </source>
</evidence>
<dbReference type="InterPro" id="IPR029045">
    <property type="entry name" value="ClpP/crotonase-like_dom_sf"/>
</dbReference>
<evidence type="ECO:0000256" key="1">
    <source>
        <dbReference type="SAM" id="Phobius"/>
    </source>
</evidence>
<dbReference type="RefSeq" id="WP_013142501.1">
    <property type="nucleotide sequence ID" value="NC_014205.1"/>
</dbReference>
<dbReference type="Proteomes" id="UP000002573">
    <property type="component" value="Chromosome"/>
</dbReference>
<name>D7DAV6_STAHD</name>
<keyword evidence="3" id="KW-1185">Reference proteome</keyword>
<reference evidence="3" key="1">
    <citation type="submission" date="2010-05" db="EMBL/GenBank/DDBJ databases">
        <title>Complete sequence of Staphylothermus hellenicus DSM 12710.</title>
        <authorList>
            <consortium name="US DOE Joint Genome Institute"/>
            <person name="Lucas S."/>
            <person name="Copeland A."/>
            <person name="Lapidus A."/>
            <person name="Cheng J.-F."/>
            <person name="Bruce D."/>
            <person name="Goodwin L."/>
            <person name="Pitluck S."/>
            <person name="Davenport K."/>
            <person name="Detter J.C."/>
            <person name="Han C."/>
            <person name="Tapia R."/>
            <person name="Larimer F."/>
            <person name="Land M."/>
            <person name="Hauser L."/>
            <person name="Kyrpides N."/>
            <person name="Mikhailova N."/>
            <person name="Anderson I.J."/>
            <person name="Woyke T."/>
        </authorList>
    </citation>
    <scope>NUCLEOTIDE SEQUENCE [LARGE SCALE GENOMIC DNA]</scope>
    <source>
        <strain evidence="3">DSM 12710 / JCM 10830 / BK20S6-10-b1 / P8</strain>
    </source>
</reference>
<dbReference type="eggNOG" id="arCOG01911">
    <property type="taxonomic scope" value="Archaea"/>
</dbReference>